<gene>
    <name evidence="6" type="ORF">EUGRSUZ_D01039</name>
</gene>
<dbReference type="InParanoid" id="A0A059CE68"/>
<dbReference type="InterPro" id="IPR009072">
    <property type="entry name" value="Histone-fold"/>
</dbReference>
<protein>
    <recommendedName>
        <fullName evidence="5">Bromodomain associated domain-containing protein</fullName>
    </recommendedName>
</protein>
<evidence type="ECO:0000259" key="5">
    <source>
        <dbReference type="SMART" id="SM00576"/>
    </source>
</evidence>
<evidence type="ECO:0000256" key="4">
    <source>
        <dbReference type="ARBA" id="ARBA00023242"/>
    </source>
</evidence>
<dbReference type="eggNOG" id="KOG2389">
    <property type="taxonomic scope" value="Eukaryota"/>
</dbReference>
<keyword evidence="2" id="KW-0805">Transcription regulation</keyword>
<dbReference type="PANTHER" id="PTHR46338">
    <property type="entry name" value="TRANSCRIPTION INITIATION FACTOR TFIID SUBUNIT 8"/>
    <property type="match status" value="1"/>
</dbReference>
<evidence type="ECO:0000256" key="2">
    <source>
        <dbReference type="ARBA" id="ARBA00023015"/>
    </source>
</evidence>
<dbReference type="SMART" id="SM00576">
    <property type="entry name" value="BTP"/>
    <property type="match status" value="1"/>
</dbReference>
<feature type="domain" description="Bromodomain associated" evidence="5">
    <location>
        <begin position="22"/>
        <end position="98"/>
    </location>
</feature>
<accession>A0A059CE68</accession>
<dbReference type="InterPro" id="IPR037818">
    <property type="entry name" value="TAF8"/>
</dbReference>
<organism evidence="6">
    <name type="scientific">Eucalyptus grandis</name>
    <name type="common">Flooded gum</name>
    <dbReference type="NCBI Taxonomy" id="71139"/>
    <lineage>
        <taxon>Eukaryota</taxon>
        <taxon>Viridiplantae</taxon>
        <taxon>Streptophyta</taxon>
        <taxon>Embryophyta</taxon>
        <taxon>Tracheophyta</taxon>
        <taxon>Spermatophyta</taxon>
        <taxon>Magnoliopsida</taxon>
        <taxon>eudicotyledons</taxon>
        <taxon>Gunneridae</taxon>
        <taxon>Pentapetalae</taxon>
        <taxon>rosids</taxon>
        <taxon>malvids</taxon>
        <taxon>Myrtales</taxon>
        <taxon>Myrtaceae</taxon>
        <taxon>Myrtoideae</taxon>
        <taxon>Eucalypteae</taxon>
        <taxon>Eucalyptus</taxon>
    </lineage>
</organism>
<dbReference type="Gramene" id="KCW76672">
    <property type="protein sequence ID" value="KCW76672"/>
    <property type="gene ID" value="EUGRSUZ_D01039"/>
</dbReference>
<evidence type="ECO:0000256" key="3">
    <source>
        <dbReference type="ARBA" id="ARBA00023163"/>
    </source>
</evidence>
<dbReference type="InterPro" id="IPR006565">
    <property type="entry name" value="BTP"/>
</dbReference>
<dbReference type="GO" id="GO:0006366">
    <property type="term" value="P:transcription by RNA polymerase II"/>
    <property type="evidence" value="ECO:0000318"/>
    <property type="project" value="GO_Central"/>
</dbReference>
<dbReference type="GO" id="GO:0005669">
    <property type="term" value="C:transcription factor TFIID complex"/>
    <property type="evidence" value="ECO:0000318"/>
    <property type="project" value="GO_Central"/>
</dbReference>
<dbReference type="OMA" id="MATFVEN"/>
<dbReference type="PANTHER" id="PTHR46338:SF13">
    <property type="entry name" value="TRANSCRIPTION INITIATION FACTOR TFIID SUBUNIT 8-LIKE"/>
    <property type="match status" value="1"/>
</dbReference>
<comment type="subcellular location">
    <subcellularLocation>
        <location evidence="1">Nucleus</location>
    </subcellularLocation>
</comment>
<sequence length="287" mass="31621">MKPKSKKSKKQEHRSLVASNQTEFASSITKVAVSQICKSVGFKAAQLYALDILTDVAIRYLQSIAKSAAAYANASSRTQSNMFDLINALNDINFVSGFQGAASLHRNSACVLASGVLCDLNNFVKNSRENPFAKPISKGGAVDLPLPMMHSSGSTNFSSISRGLHIPRWLPPFPDMATFVENHEILVSQRNRGEQLWESTLSLEKHESNESMLVNKTSSLRGLEEPRGKVKFTVGMGRRVGNGMEGGLRKVICGGEKRVYCRIRSNDDETVKTDDGDGIKRRKTYEF</sequence>
<dbReference type="GO" id="GO:0046982">
    <property type="term" value="F:protein heterodimerization activity"/>
    <property type="evidence" value="ECO:0007669"/>
    <property type="project" value="InterPro"/>
</dbReference>
<keyword evidence="4" id="KW-0539">Nucleus</keyword>
<evidence type="ECO:0000313" key="6">
    <source>
        <dbReference type="EMBL" id="KCW76672.1"/>
    </source>
</evidence>
<name>A0A059CE68_EUCGR</name>
<dbReference type="Gene3D" id="1.10.20.10">
    <property type="entry name" value="Histone, subunit A"/>
    <property type="match status" value="1"/>
</dbReference>
<evidence type="ECO:0000256" key="1">
    <source>
        <dbReference type="ARBA" id="ARBA00004123"/>
    </source>
</evidence>
<keyword evidence="3" id="KW-0804">Transcription</keyword>
<dbReference type="AlphaFoldDB" id="A0A059CE68"/>
<reference evidence="6" key="1">
    <citation type="submission" date="2013-07" db="EMBL/GenBank/DDBJ databases">
        <title>The genome of Eucalyptus grandis.</title>
        <authorList>
            <person name="Schmutz J."/>
            <person name="Hayes R."/>
            <person name="Myburg A."/>
            <person name="Tuskan G."/>
            <person name="Grattapaglia D."/>
            <person name="Rokhsar D.S."/>
        </authorList>
    </citation>
    <scope>NUCLEOTIDE SEQUENCE</scope>
    <source>
        <tissue evidence="6">Leaf extractions</tissue>
    </source>
</reference>
<dbReference type="EMBL" id="KK198756">
    <property type="protein sequence ID" value="KCW76672.1"/>
    <property type="molecule type" value="Genomic_DNA"/>
</dbReference>
<dbReference type="Pfam" id="PF07524">
    <property type="entry name" value="Bromo_TP"/>
    <property type="match status" value="1"/>
</dbReference>
<dbReference type="OrthoDB" id="436852at2759"/>
<dbReference type="STRING" id="71139.A0A059CE68"/>
<proteinExistence type="predicted"/>
<dbReference type="KEGG" id="egr:104441249"/>